<keyword evidence="2" id="KW-0677">Repeat</keyword>
<feature type="repeat" description="ANK" evidence="4">
    <location>
        <begin position="52"/>
        <end position="84"/>
    </location>
</feature>
<sequence>MSSTMWYIMQSIQSKYSLSERLIRTIAFIRSFPHDNVEDLIRRGADVNRMHGTLKPLHCACMVADADCVELLLEKGAEVNAVDGYNRTALHYAAEKDEGCVELLLEYGALPDALDGNKDTPLHWAAFKDNPECVRALLEGGACPDARDYNRDTPLSWAAMKGNLESVHVLLDYGAQAHVTNLKGQTPVSRLAALLGRGLGGEREEECLQLLCRAAGSSVPPELSRDPPLLARLGTMAMHPPSLRSLARCAVRQGLGARFLPTAVKELPLPESVQEYVLLRH</sequence>
<evidence type="ECO:0000313" key="6">
    <source>
        <dbReference type="EMBL" id="KAJ8397037.1"/>
    </source>
</evidence>
<dbReference type="PANTHER" id="PTHR24134:SF9">
    <property type="entry name" value="ANKYRIN REPEAT AND SOCS BOX PROTEIN 8"/>
    <property type="match status" value="1"/>
</dbReference>
<dbReference type="SMART" id="SM00969">
    <property type="entry name" value="SOCS_box"/>
    <property type="match status" value="1"/>
</dbReference>
<proteinExistence type="predicted"/>
<comment type="caution">
    <text evidence="6">The sequence shown here is derived from an EMBL/GenBank/DDBJ whole genome shotgun (WGS) entry which is preliminary data.</text>
</comment>
<dbReference type="PROSITE" id="PS50225">
    <property type="entry name" value="SOCS"/>
    <property type="match status" value="1"/>
</dbReference>
<accession>A0AAD7S6S2</accession>
<evidence type="ECO:0000256" key="3">
    <source>
        <dbReference type="ARBA" id="ARBA00023043"/>
    </source>
</evidence>
<dbReference type="SMART" id="SM00248">
    <property type="entry name" value="ANK"/>
    <property type="match status" value="4"/>
</dbReference>
<feature type="domain" description="SOCS box" evidence="5">
    <location>
        <begin position="229"/>
        <end position="281"/>
    </location>
</feature>
<dbReference type="Gene3D" id="1.25.40.20">
    <property type="entry name" value="Ankyrin repeat-containing domain"/>
    <property type="match status" value="3"/>
</dbReference>
<comment type="pathway">
    <text evidence="1">Protein modification; protein ubiquitination.</text>
</comment>
<evidence type="ECO:0000256" key="1">
    <source>
        <dbReference type="ARBA" id="ARBA00004906"/>
    </source>
</evidence>
<dbReference type="EMBL" id="JAINUG010000101">
    <property type="protein sequence ID" value="KAJ8397037.1"/>
    <property type="molecule type" value="Genomic_DNA"/>
</dbReference>
<evidence type="ECO:0000313" key="7">
    <source>
        <dbReference type="Proteomes" id="UP001221898"/>
    </source>
</evidence>
<dbReference type="Gene3D" id="1.10.750.20">
    <property type="entry name" value="SOCS box"/>
    <property type="match status" value="1"/>
</dbReference>
<feature type="repeat" description="ANK" evidence="4">
    <location>
        <begin position="117"/>
        <end position="149"/>
    </location>
</feature>
<dbReference type="AlphaFoldDB" id="A0AAD7S6S2"/>
<dbReference type="SUPFAM" id="SSF48403">
    <property type="entry name" value="Ankyrin repeat"/>
    <property type="match status" value="1"/>
</dbReference>
<feature type="repeat" description="ANK" evidence="4">
    <location>
        <begin position="150"/>
        <end position="182"/>
    </location>
</feature>
<dbReference type="Pfam" id="PF13637">
    <property type="entry name" value="Ank_4"/>
    <property type="match status" value="1"/>
</dbReference>
<dbReference type="InterPro" id="IPR002110">
    <property type="entry name" value="Ankyrin_rpt"/>
</dbReference>
<dbReference type="Pfam" id="PF00023">
    <property type="entry name" value="Ank"/>
    <property type="match status" value="1"/>
</dbReference>
<evidence type="ECO:0000259" key="5">
    <source>
        <dbReference type="PROSITE" id="PS50225"/>
    </source>
</evidence>
<dbReference type="PROSITE" id="PS50297">
    <property type="entry name" value="ANK_REP_REGION"/>
    <property type="match status" value="3"/>
</dbReference>
<protein>
    <recommendedName>
        <fullName evidence="5">SOCS box domain-containing protein</fullName>
    </recommendedName>
</protein>
<dbReference type="Pfam" id="PF07525">
    <property type="entry name" value="SOCS_box"/>
    <property type="match status" value="1"/>
</dbReference>
<organism evidence="6 7">
    <name type="scientific">Aldrovandia affinis</name>
    <dbReference type="NCBI Taxonomy" id="143900"/>
    <lineage>
        <taxon>Eukaryota</taxon>
        <taxon>Metazoa</taxon>
        <taxon>Chordata</taxon>
        <taxon>Craniata</taxon>
        <taxon>Vertebrata</taxon>
        <taxon>Euteleostomi</taxon>
        <taxon>Actinopterygii</taxon>
        <taxon>Neopterygii</taxon>
        <taxon>Teleostei</taxon>
        <taxon>Notacanthiformes</taxon>
        <taxon>Halosauridae</taxon>
        <taxon>Aldrovandia</taxon>
    </lineage>
</organism>
<dbReference type="InterPro" id="IPR001496">
    <property type="entry name" value="SOCS_box"/>
</dbReference>
<dbReference type="Pfam" id="PF12796">
    <property type="entry name" value="Ank_2"/>
    <property type="match status" value="1"/>
</dbReference>
<dbReference type="PROSITE" id="PS50088">
    <property type="entry name" value="ANK_REPEAT"/>
    <property type="match status" value="3"/>
</dbReference>
<dbReference type="Proteomes" id="UP001221898">
    <property type="component" value="Unassembled WGS sequence"/>
</dbReference>
<gene>
    <name evidence="6" type="ORF">AAFF_G00010910</name>
</gene>
<evidence type="ECO:0000256" key="2">
    <source>
        <dbReference type="ARBA" id="ARBA00022737"/>
    </source>
</evidence>
<name>A0AAD7S6S2_9TELE</name>
<reference evidence="6" key="1">
    <citation type="journal article" date="2023" name="Science">
        <title>Genome structures resolve the early diversification of teleost fishes.</title>
        <authorList>
            <person name="Parey E."/>
            <person name="Louis A."/>
            <person name="Montfort J."/>
            <person name="Bouchez O."/>
            <person name="Roques C."/>
            <person name="Iampietro C."/>
            <person name="Lluch J."/>
            <person name="Castinel A."/>
            <person name="Donnadieu C."/>
            <person name="Desvignes T."/>
            <person name="Floi Bucao C."/>
            <person name="Jouanno E."/>
            <person name="Wen M."/>
            <person name="Mejri S."/>
            <person name="Dirks R."/>
            <person name="Jansen H."/>
            <person name="Henkel C."/>
            <person name="Chen W.J."/>
            <person name="Zahm M."/>
            <person name="Cabau C."/>
            <person name="Klopp C."/>
            <person name="Thompson A.W."/>
            <person name="Robinson-Rechavi M."/>
            <person name="Braasch I."/>
            <person name="Lecointre G."/>
            <person name="Bobe J."/>
            <person name="Postlethwait J.H."/>
            <person name="Berthelot C."/>
            <person name="Roest Crollius H."/>
            <person name="Guiguen Y."/>
        </authorList>
    </citation>
    <scope>NUCLEOTIDE SEQUENCE</scope>
    <source>
        <strain evidence="6">NC1722</strain>
    </source>
</reference>
<dbReference type="PANTHER" id="PTHR24134">
    <property type="entry name" value="ANKYRIN REPEAT-CONTAINING PROTEIN DDB_G0279043"/>
    <property type="match status" value="1"/>
</dbReference>
<dbReference type="InterPro" id="IPR036770">
    <property type="entry name" value="Ankyrin_rpt-contain_sf"/>
</dbReference>
<keyword evidence="7" id="KW-1185">Reference proteome</keyword>
<keyword evidence="3 4" id="KW-0040">ANK repeat</keyword>
<evidence type="ECO:0000256" key="4">
    <source>
        <dbReference type="PROSITE-ProRule" id="PRU00023"/>
    </source>
</evidence>